<dbReference type="Proteomes" id="UP000030645">
    <property type="component" value="Unassembled WGS sequence"/>
</dbReference>
<feature type="chain" id="PRO_5004929160" evidence="2">
    <location>
        <begin position="26"/>
        <end position="98"/>
    </location>
</feature>
<evidence type="ECO:0000256" key="1">
    <source>
        <dbReference type="SAM" id="MobiDB-lite"/>
    </source>
</evidence>
<feature type="region of interest" description="Disordered" evidence="1">
    <location>
        <begin position="49"/>
        <end position="98"/>
    </location>
</feature>
<dbReference type="EMBL" id="KE346273">
    <property type="protein sequence ID" value="EXC31918.1"/>
    <property type="molecule type" value="Genomic_DNA"/>
</dbReference>
<organism evidence="3 4">
    <name type="scientific">Morus notabilis</name>
    <dbReference type="NCBI Taxonomy" id="981085"/>
    <lineage>
        <taxon>Eukaryota</taxon>
        <taxon>Viridiplantae</taxon>
        <taxon>Streptophyta</taxon>
        <taxon>Embryophyta</taxon>
        <taxon>Tracheophyta</taxon>
        <taxon>Spermatophyta</taxon>
        <taxon>Magnoliopsida</taxon>
        <taxon>eudicotyledons</taxon>
        <taxon>Gunneridae</taxon>
        <taxon>Pentapetalae</taxon>
        <taxon>rosids</taxon>
        <taxon>fabids</taxon>
        <taxon>Rosales</taxon>
        <taxon>Moraceae</taxon>
        <taxon>Moreae</taxon>
        <taxon>Morus</taxon>
    </lineage>
</organism>
<proteinExistence type="predicted"/>
<gene>
    <name evidence="3" type="ORF">L484_009768</name>
</gene>
<protein>
    <submittedName>
        <fullName evidence="3">Uncharacterized protein</fullName>
    </submittedName>
</protein>
<feature type="signal peptide" evidence="2">
    <location>
        <begin position="1"/>
        <end position="25"/>
    </location>
</feature>
<evidence type="ECO:0000313" key="3">
    <source>
        <dbReference type="EMBL" id="EXC31918.1"/>
    </source>
</evidence>
<accession>W9SH97</accession>
<evidence type="ECO:0000256" key="2">
    <source>
        <dbReference type="SAM" id="SignalP"/>
    </source>
</evidence>
<dbReference type="AlphaFoldDB" id="W9SH97"/>
<evidence type="ECO:0000313" key="4">
    <source>
        <dbReference type="Proteomes" id="UP000030645"/>
    </source>
</evidence>
<keyword evidence="2" id="KW-0732">Signal</keyword>
<sequence>MRHIIYSLLLLTTVLVLVNLNPTEAGRVFINKSRKLVQQDHARLLVSIQRGQNPPSAPNPQVPTSWIDPSEHFPRHDTPPRAQTNRPQGTGEAYNPSP</sequence>
<reference evidence="4" key="1">
    <citation type="submission" date="2013-01" db="EMBL/GenBank/DDBJ databases">
        <title>Draft Genome Sequence of a Mulberry Tree, Morus notabilis C.K. Schneid.</title>
        <authorList>
            <person name="He N."/>
            <person name="Zhao S."/>
        </authorList>
    </citation>
    <scope>NUCLEOTIDE SEQUENCE</scope>
</reference>
<keyword evidence="4" id="KW-1185">Reference proteome</keyword>
<name>W9SH97_9ROSA</name>
<feature type="compositionally biased region" description="Basic and acidic residues" evidence="1">
    <location>
        <begin position="69"/>
        <end position="79"/>
    </location>
</feature>